<dbReference type="AlphaFoldDB" id="A0A151Y2Q3"/>
<keyword evidence="3" id="KW-1185">Reference proteome</keyword>
<name>A0A151Y2Q3_9GAMM</name>
<dbReference type="RefSeq" id="WP_067668436.1">
    <property type="nucleotide sequence ID" value="NZ_CBCSIK010000003.1"/>
</dbReference>
<organism evidence="2 3">
    <name type="scientific">Acinetobacter pragensis</name>
    <dbReference type="NCBI Taxonomy" id="1806892"/>
    <lineage>
        <taxon>Bacteria</taxon>
        <taxon>Pseudomonadati</taxon>
        <taxon>Pseudomonadota</taxon>
        <taxon>Gammaproteobacteria</taxon>
        <taxon>Moraxellales</taxon>
        <taxon>Moraxellaceae</taxon>
        <taxon>Acinetobacter</taxon>
    </lineage>
</organism>
<sequence>MVTANLATIIGIGLIATALIAVFFSPYRRWLSFMLAGMLVWGLIEVIRFGTQTVFELPMTYSYLTAMTSAMVVFSLVLLREDRRAERAVASRRYIEHTPVYEDEQQQCSSR</sequence>
<comment type="caution">
    <text evidence="2">The sequence shown here is derived from an EMBL/GenBank/DDBJ whole genome shotgun (WGS) entry which is preliminary data.</text>
</comment>
<accession>A0A151Y2Q3</accession>
<proteinExistence type="predicted"/>
<evidence type="ECO:0000313" key="3">
    <source>
        <dbReference type="Proteomes" id="UP000076276"/>
    </source>
</evidence>
<feature type="transmembrane region" description="Helical" evidence="1">
    <location>
        <begin position="6"/>
        <end position="24"/>
    </location>
</feature>
<reference evidence="2 3" key="1">
    <citation type="submission" date="2016-03" db="EMBL/GenBank/DDBJ databases">
        <title>Acinetobacter genomospecies 28 strain ANC 4149.</title>
        <authorList>
            <person name="Radolfova-Krizova L."/>
            <person name="Nemec A."/>
        </authorList>
    </citation>
    <scope>NUCLEOTIDE SEQUENCE [LARGE SCALE GENOMIC DNA]</scope>
    <source>
        <strain evidence="2 3">ANC 4149</strain>
    </source>
</reference>
<dbReference type="EMBL" id="LUAW01000017">
    <property type="protein sequence ID" value="KYQ72314.1"/>
    <property type="molecule type" value="Genomic_DNA"/>
</dbReference>
<evidence type="ECO:0000256" key="1">
    <source>
        <dbReference type="SAM" id="Phobius"/>
    </source>
</evidence>
<protein>
    <submittedName>
        <fullName evidence="2">Uncharacterized protein</fullName>
    </submittedName>
</protein>
<keyword evidence="1" id="KW-1133">Transmembrane helix</keyword>
<dbReference type="NCBIfam" id="NF045538">
    <property type="entry name" value="AciT"/>
    <property type="match status" value="1"/>
</dbReference>
<keyword evidence="1" id="KW-0472">Membrane</keyword>
<evidence type="ECO:0000313" key="2">
    <source>
        <dbReference type="EMBL" id="KYQ72314.1"/>
    </source>
</evidence>
<dbReference type="InterPro" id="IPR053771">
    <property type="entry name" value="AciT"/>
</dbReference>
<feature type="transmembrane region" description="Helical" evidence="1">
    <location>
        <begin position="61"/>
        <end position="79"/>
    </location>
</feature>
<gene>
    <name evidence="2" type="ORF">AZH43_10780</name>
</gene>
<dbReference type="OrthoDB" id="6712790at2"/>
<dbReference type="Proteomes" id="UP000076276">
    <property type="component" value="Unassembled WGS sequence"/>
</dbReference>
<keyword evidence="1" id="KW-0812">Transmembrane</keyword>
<feature type="transmembrane region" description="Helical" evidence="1">
    <location>
        <begin position="31"/>
        <end position="49"/>
    </location>
</feature>